<organism evidence="2">
    <name type="scientific">viral metagenome</name>
    <dbReference type="NCBI Taxonomy" id="1070528"/>
    <lineage>
        <taxon>unclassified sequences</taxon>
        <taxon>metagenomes</taxon>
        <taxon>organismal metagenomes</taxon>
    </lineage>
</organism>
<name>A0A2V0RA66_9ZZZZ</name>
<evidence type="ECO:0000313" key="2">
    <source>
        <dbReference type="EMBL" id="GBH22206.1"/>
    </source>
</evidence>
<evidence type="ECO:0000256" key="1">
    <source>
        <dbReference type="SAM" id="MobiDB-lite"/>
    </source>
</evidence>
<reference evidence="2" key="1">
    <citation type="submission" date="2017-04" db="EMBL/GenBank/DDBJ databases">
        <title>Unveiling RNA virosphere associated with marine microorganisms.</title>
        <authorList>
            <person name="Urayama S."/>
            <person name="Takaki Y."/>
            <person name="Nishi S."/>
            <person name="Yoshida Y."/>
            <person name="Deguchi S."/>
            <person name="Takai K."/>
            <person name="Nunoura T."/>
        </authorList>
    </citation>
    <scope>NUCLEOTIDE SEQUENCE</scope>
</reference>
<accession>A0A2V0RA66</accession>
<protein>
    <submittedName>
        <fullName evidence="2">Uncharacterized protein</fullName>
    </submittedName>
</protein>
<proteinExistence type="predicted"/>
<dbReference type="AlphaFoldDB" id="A0A2V0RA66"/>
<feature type="region of interest" description="Disordered" evidence="1">
    <location>
        <begin position="1"/>
        <end position="24"/>
    </location>
</feature>
<sequence length="737" mass="80112">MSSTTQTRADARTNRATEKEHATVISSASIATALRRRTHVDDGADFRTELSDEQCAAVYAATNSGLFSSSFEPRSSLRGRAARATLETNVAAVTEVLEEMERRGGVLKVRRMMANSKVGNVIHTAKAKQLKPFQAKVKVIMPRGQDAVMRAKKSSEVALGAVSVQRFEVLGFSGTPTFDKKTETSGTEHATERAKAAVLSLAEYLLQYVPRGELDFGKTGVYEGEAENDVKFTVSVEPQYLAPGVISIRARMIFTSGVFRVNDVYAIPLNGYGFMLGAEMAGKAQVAGKAHYDYTRVITVFIGGLHVVSQQARALRAGGGIDFALTQLGNELVAIVGDAGRTVNSANLWSGIPPVCYTSLTFFQSRSRMRVQIVEEQDVAHPLGLETDHLARTGLDPSHPLRDAHWRTTARVNPSILVAANAFYRGVGMELWGYSDSRTTSALRQWLANHLTLVTTDAGTVMKPALADDPLEQEINVDRIVAALEVSTKFQQVVRNARLGSETIRVGLLYPKTNVEFSQVPPMLVPTAGEEARLFVSGISGGAMRYFDTYVPDPANNGKSISAWKLLSRFRQKGSFSNATEFERYAYIDPDDVARPRALGTLEEGFLLEEKVANGVQYVGYGSQCIDISAVVYGIANRLHERRSQGLDISQAMCRTFFGTIGVVAHISESDEGRADAVYGCVVSPSSRSSSVTQEHATIPGSSRNVAGRVVRRIAGALHSEVSDSCELYLNALRGEE</sequence>
<feature type="compositionally biased region" description="Basic and acidic residues" evidence="1">
    <location>
        <begin position="9"/>
        <end position="22"/>
    </location>
</feature>
<dbReference type="EMBL" id="BDQA01000771">
    <property type="protein sequence ID" value="GBH22206.1"/>
    <property type="molecule type" value="Genomic_RNA"/>
</dbReference>
<comment type="caution">
    <text evidence="2">The sequence shown here is derived from an EMBL/GenBank/DDBJ whole genome shotgun (WGS) entry which is preliminary data.</text>
</comment>